<dbReference type="PIRSF" id="PIRSF011444">
    <property type="entry name" value="DUF1287"/>
    <property type="match status" value="1"/>
</dbReference>
<dbReference type="AlphaFoldDB" id="A0AAV3M6K2"/>
<keyword evidence="1" id="KW-0732">Signal</keyword>
<name>A0AAV3M6K2_9GAMM</name>
<evidence type="ECO:0000313" key="2">
    <source>
        <dbReference type="EMBL" id="EUD11394.1"/>
    </source>
</evidence>
<comment type="caution">
    <text evidence="2">The sequence shown here is derived from an EMBL/GenBank/DDBJ whole genome shotgun (WGS) entry which is preliminary data.</text>
</comment>
<reference evidence="2 3" key="1">
    <citation type="submission" date="2014-01" db="EMBL/GenBank/DDBJ databases">
        <authorList>
            <person name="Durkin A.S."/>
            <person name="McCorrison J."/>
            <person name="Torralba M."/>
            <person name="Gillis M."/>
            <person name="Haft D.H."/>
            <person name="Methe B."/>
            <person name="Sutton G."/>
            <person name="Nelson K.E."/>
        </authorList>
    </citation>
    <scope>NUCLEOTIDE SEQUENCE [LARGE SCALE GENOMIC DNA]</scope>
    <source>
        <strain evidence="2 3">205/92</strain>
    </source>
</reference>
<gene>
    <name evidence="2" type="ORF">HMPREF1563_1584</name>
</gene>
<proteinExistence type="predicted"/>
<dbReference type="InterPro" id="IPR009706">
    <property type="entry name" value="DUF1287"/>
</dbReference>
<accession>A0AAV3M6K2</accession>
<organism evidence="2 3">
    <name type="scientific">Providencia alcalifaciens 205/92</name>
    <dbReference type="NCBI Taxonomy" id="1256988"/>
    <lineage>
        <taxon>Bacteria</taxon>
        <taxon>Pseudomonadati</taxon>
        <taxon>Pseudomonadota</taxon>
        <taxon>Gammaproteobacteria</taxon>
        <taxon>Enterobacterales</taxon>
        <taxon>Morganellaceae</taxon>
        <taxon>Providencia</taxon>
    </lineage>
</organism>
<feature type="signal peptide" evidence="1">
    <location>
        <begin position="1"/>
        <end position="18"/>
    </location>
</feature>
<dbReference type="Proteomes" id="UP000022311">
    <property type="component" value="Unassembled WGS sequence"/>
</dbReference>
<evidence type="ECO:0000313" key="3">
    <source>
        <dbReference type="Proteomes" id="UP000022311"/>
    </source>
</evidence>
<dbReference type="RefSeq" id="WP_036961492.1">
    <property type="nucleotide sequence ID" value="NZ_JALD01000042.1"/>
</dbReference>
<protein>
    <submittedName>
        <fullName evidence="2">PF06940 domain protein</fullName>
    </submittedName>
</protein>
<evidence type="ECO:0000256" key="1">
    <source>
        <dbReference type="SAM" id="SignalP"/>
    </source>
</evidence>
<sequence>MKQLLPLLLLCCIPYALGKNNLELAKKAEQLPRLVMYDSSYRQIDYPNGDIPSHYGVCSDVVIRSYRQLGIDLQKRLHEDIKKNFSQYPSQKIWGLSKPDSNIDHRRVPNLETFFTRKGTVKPITLKGEDYRPGDIVSWRLDNGRPHIGIVTSIKASNSQSYLVMHNIGYGQVAEDVLFKWKIVGHYSY</sequence>
<dbReference type="EMBL" id="JALD01000042">
    <property type="protein sequence ID" value="EUD11394.1"/>
    <property type="molecule type" value="Genomic_DNA"/>
</dbReference>
<dbReference type="Pfam" id="PF06940">
    <property type="entry name" value="DUF1287"/>
    <property type="match status" value="1"/>
</dbReference>
<feature type="chain" id="PRO_5043528386" evidence="1">
    <location>
        <begin position="19"/>
        <end position="189"/>
    </location>
</feature>